<feature type="chain" id="PRO_5013065012" evidence="2">
    <location>
        <begin position="27"/>
        <end position="502"/>
    </location>
</feature>
<dbReference type="InterPro" id="IPR001119">
    <property type="entry name" value="SLH_dom"/>
</dbReference>
<keyword evidence="1" id="KW-0677">Repeat</keyword>
<dbReference type="SUPFAM" id="SSF55383">
    <property type="entry name" value="Copper amine oxidase, domain N"/>
    <property type="match status" value="1"/>
</dbReference>
<dbReference type="PROSITE" id="PS51272">
    <property type="entry name" value="SLH"/>
    <property type="match status" value="2"/>
</dbReference>
<feature type="signal peptide" evidence="2">
    <location>
        <begin position="1"/>
        <end position="26"/>
    </location>
</feature>
<dbReference type="EMBL" id="FQZP01000042">
    <property type="protein sequence ID" value="SHJ32915.1"/>
    <property type="molecule type" value="Genomic_DNA"/>
</dbReference>
<sequence length="502" mass="58258">MKKTLSVLLVICFLCTSLNLSVWANAQTYETFTVKDNDKVIIFPLDYQPIKYPGSSGFYLSLLPLKPIAEYFGCTYSYDEKTGNATVINPKYDHTVVFPPDGNRIIVNGVEIKNIMGEDYFYSKRINGKPYIRYDSISEFLYLKSCKWEDNALVIYDDPLIELDAFYNDFELIFEEGKRPYIEGFVYSDAYHAVVPVKQMLEFLGYSVNLDMDNKIMEIRSDKGTIKIEFREEYRRWRMNLLEYKDPKFYYNGKLQDRNTSYDLFTFQLFNRGGTLYTSISNLSNLLNNFMGQKYYTAYWSVTTGQIFWSDADYNRIKDTAKNPSFADVKRTDWYYNSVTRMVKDGLISGYSDNTFRPMENMTVSEFIKMLVVALGYHDLHPVKGDYWAKNYINKALETGLIQNGEFDNYDRPITRGEMARLIIRAEKDETAFNNWESYVSSITDDTVLTPEERETAAKIIASGIMTGFSDGSFGFRKNATRAQACTIMLKFLNKGERTPPK</sequence>
<dbReference type="PANTHER" id="PTHR43308:SF5">
    <property type="entry name" value="S-LAYER PROTEIN _ PEPTIDOGLYCAN ENDO-BETA-N-ACETYLGLUCOSAMINIDASE"/>
    <property type="match status" value="1"/>
</dbReference>
<dbReference type="AlphaFoldDB" id="A0A1M6IER3"/>
<dbReference type="InterPro" id="IPR036582">
    <property type="entry name" value="Mao_N_sf"/>
</dbReference>
<feature type="domain" description="SLH" evidence="3">
    <location>
        <begin position="440"/>
        <end position="502"/>
    </location>
</feature>
<evidence type="ECO:0000313" key="4">
    <source>
        <dbReference type="EMBL" id="SHJ32915.1"/>
    </source>
</evidence>
<protein>
    <submittedName>
        <fullName evidence="4">S-layer homology domain-containing protein</fullName>
    </submittedName>
</protein>
<accession>A0A1M6IER3</accession>
<dbReference type="OrthoDB" id="174569at2"/>
<dbReference type="Pfam" id="PF00395">
    <property type="entry name" value="SLH"/>
    <property type="match status" value="3"/>
</dbReference>
<organism evidence="4 5">
    <name type="scientific">Thermoclostridium caenicola</name>
    <dbReference type="NCBI Taxonomy" id="659425"/>
    <lineage>
        <taxon>Bacteria</taxon>
        <taxon>Bacillati</taxon>
        <taxon>Bacillota</taxon>
        <taxon>Clostridia</taxon>
        <taxon>Eubacteriales</taxon>
        <taxon>Oscillospiraceae</taxon>
        <taxon>Thermoclostridium</taxon>
    </lineage>
</organism>
<dbReference type="Proteomes" id="UP000324781">
    <property type="component" value="Unassembled WGS sequence"/>
</dbReference>
<keyword evidence="5" id="KW-1185">Reference proteome</keyword>
<reference evidence="4 5" key="1">
    <citation type="submission" date="2016-11" db="EMBL/GenBank/DDBJ databases">
        <authorList>
            <person name="Varghese N."/>
            <person name="Submissions S."/>
        </authorList>
    </citation>
    <scope>NUCLEOTIDE SEQUENCE [LARGE SCALE GENOMIC DNA]</scope>
    <source>
        <strain evidence="4 5">DSM 19027</strain>
    </source>
</reference>
<name>A0A1M6IER3_9FIRM</name>
<feature type="domain" description="SLH" evidence="3">
    <location>
        <begin position="322"/>
        <end position="385"/>
    </location>
</feature>
<dbReference type="RefSeq" id="WP_149679218.1">
    <property type="nucleotide sequence ID" value="NZ_FQZP01000042.1"/>
</dbReference>
<evidence type="ECO:0000256" key="1">
    <source>
        <dbReference type="ARBA" id="ARBA00022737"/>
    </source>
</evidence>
<evidence type="ECO:0000256" key="2">
    <source>
        <dbReference type="SAM" id="SignalP"/>
    </source>
</evidence>
<dbReference type="PANTHER" id="PTHR43308">
    <property type="entry name" value="OUTER MEMBRANE PROTEIN ALPHA-RELATED"/>
    <property type="match status" value="1"/>
</dbReference>
<dbReference type="InterPro" id="IPR051465">
    <property type="entry name" value="Cell_Envelope_Struct_Comp"/>
</dbReference>
<keyword evidence="2" id="KW-0732">Signal</keyword>
<evidence type="ECO:0000259" key="3">
    <source>
        <dbReference type="PROSITE" id="PS51272"/>
    </source>
</evidence>
<gene>
    <name evidence="4" type="ORF">SAMN05444373_104212</name>
</gene>
<proteinExistence type="predicted"/>
<dbReference type="Gene3D" id="3.30.457.10">
    <property type="entry name" value="Copper amine oxidase-like, N-terminal domain"/>
    <property type="match status" value="1"/>
</dbReference>
<evidence type="ECO:0000313" key="5">
    <source>
        <dbReference type="Proteomes" id="UP000324781"/>
    </source>
</evidence>